<dbReference type="EMBL" id="LM997413">
    <property type="protein sequence ID" value="CEA05846.1"/>
    <property type="molecule type" value="Genomic_DNA"/>
</dbReference>
<proteinExistence type="predicted"/>
<protein>
    <submittedName>
        <fullName evidence="2">Uncharacterized protein</fullName>
    </submittedName>
</protein>
<accession>A0A078MM82</accession>
<dbReference type="OrthoDB" id="7839331at2"/>
<evidence type="ECO:0000256" key="1">
    <source>
        <dbReference type="SAM" id="MobiDB-lite"/>
    </source>
</evidence>
<reference evidence="2" key="1">
    <citation type="submission" date="2014-07" db="EMBL/GenBank/DDBJ databases">
        <authorList>
            <person name="Urmite Genomes Urmite Genomes"/>
        </authorList>
    </citation>
    <scope>NUCLEOTIDE SEQUENCE</scope>
    <source>
        <strain evidence="2">12M76_air</strain>
    </source>
</reference>
<gene>
    <name evidence="2" type="ORF">BN1049_02303</name>
</gene>
<dbReference type="EMBL" id="LK391969">
    <property type="protein sequence ID" value="CEF27355.1"/>
    <property type="molecule type" value="Genomic_DNA"/>
</dbReference>
<sequence length="259" mass="29286">MLRYRFSRHRHDGKMAPRRLSGMNMSSRIDAPPVTLFKSAQLKRKRIILDGKTYRAEMGAWAFYIPELELKLFHTSNGFLHCCHRTAPDRSALEHGHAVLHNETYSVEEWRAVYSKHVIRRTAENYVAASLLHRAGLGPRPLGVCLILTYKSPVSKAPCLNAGLFIENIHHYPPKHPATADDMLKAGVGPDKIKSCVRQQIKGYVSDLNSVVGVMPLSGQNDVLDIEQALFTRYQTYSAETISMDRPGIFRTLKRMVTS</sequence>
<feature type="region of interest" description="Disordered" evidence="1">
    <location>
        <begin position="1"/>
        <end position="20"/>
    </location>
</feature>
<dbReference type="AlphaFoldDB" id="A0A078MM82"/>
<evidence type="ECO:0000313" key="2">
    <source>
        <dbReference type="EMBL" id="CEA05846.1"/>
    </source>
</evidence>
<organism evidence="2">
    <name type="scientific">Pseudomonas saudimassiliensis</name>
    <dbReference type="NCBI Taxonomy" id="1461581"/>
    <lineage>
        <taxon>Bacteria</taxon>
        <taxon>Pseudomonadati</taxon>
        <taxon>Pseudomonadota</taxon>
        <taxon>Gammaproteobacteria</taxon>
        <taxon>Pseudomonadales</taxon>
        <taxon>Pseudomonadaceae</taxon>
        <taxon>Pseudomonas</taxon>
    </lineage>
</organism>
<dbReference type="RefSeq" id="WP_158023918.1">
    <property type="nucleotide sequence ID" value="NZ_LK391969.1"/>
</dbReference>
<name>A0A078MM82_9PSED</name>
<dbReference type="PATRIC" id="fig|1461581.3.peg.2271"/>
<feature type="compositionally biased region" description="Basic residues" evidence="1">
    <location>
        <begin position="1"/>
        <end position="12"/>
    </location>
</feature>